<dbReference type="EMBL" id="AUZY01000232">
    <property type="protein sequence ID" value="EQD79243.1"/>
    <property type="molecule type" value="Genomic_DNA"/>
</dbReference>
<dbReference type="InterPro" id="IPR002514">
    <property type="entry name" value="Transposase_8"/>
</dbReference>
<dbReference type="Gene3D" id="1.10.10.10">
    <property type="entry name" value="Winged helix-like DNA-binding domain superfamily/Winged helix DNA-binding domain"/>
    <property type="match status" value="1"/>
</dbReference>
<gene>
    <name evidence="1" type="ORF">B1B_00305</name>
</gene>
<dbReference type="Pfam" id="PF01527">
    <property type="entry name" value="HTH_Tnp_1"/>
    <property type="match status" value="1"/>
</dbReference>
<dbReference type="InterPro" id="IPR052546">
    <property type="entry name" value="Transposase_8_domain"/>
</dbReference>
<dbReference type="InterPro" id="IPR009057">
    <property type="entry name" value="Homeodomain-like_sf"/>
</dbReference>
<dbReference type="SUPFAM" id="SSF46689">
    <property type="entry name" value="Homeodomain-like"/>
    <property type="match status" value="1"/>
</dbReference>
<dbReference type="PANTHER" id="PTHR33609:SF1">
    <property type="entry name" value="TRANSPOSASE"/>
    <property type="match status" value="1"/>
</dbReference>
<dbReference type="PANTHER" id="PTHR33609">
    <property type="entry name" value="LOW CALCIUM RESPONSE LOCUS PROTEIN S"/>
    <property type="match status" value="1"/>
</dbReference>
<reference evidence="1" key="1">
    <citation type="submission" date="2013-08" db="EMBL/GenBank/DDBJ databases">
        <authorList>
            <person name="Mendez C."/>
            <person name="Richter M."/>
            <person name="Ferrer M."/>
            <person name="Sanchez J."/>
        </authorList>
    </citation>
    <scope>NUCLEOTIDE SEQUENCE</scope>
</reference>
<protein>
    <submittedName>
        <fullName evidence="1">Transposase IS3/IS911 family protein</fullName>
    </submittedName>
</protein>
<reference evidence="1" key="2">
    <citation type="journal article" date="2014" name="ISME J.">
        <title>Microbial stratification in low pH oxic and suboxic macroscopic growths along an acid mine drainage.</title>
        <authorList>
            <person name="Mendez-Garcia C."/>
            <person name="Mesa V."/>
            <person name="Sprenger R.R."/>
            <person name="Richter M."/>
            <person name="Diez M.S."/>
            <person name="Solano J."/>
            <person name="Bargiela R."/>
            <person name="Golyshina O.V."/>
            <person name="Manteca A."/>
            <person name="Ramos J.L."/>
            <person name="Gallego J.R."/>
            <person name="Llorente I."/>
            <person name="Martins Dos Santos V.A."/>
            <person name="Jensen O.N."/>
            <person name="Pelaez A.I."/>
            <person name="Sanchez J."/>
            <person name="Ferrer M."/>
        </authorList>
    </citation>
    <scope>NUCLEOTIDE SEQUENCE</scope>
</reference>
<proteinExistence type="predicted"/>
<organism evidence="1">
    <name type="scientific">mine drainage metagenome</name>
    <dbReference type="NCBI Taxonomy" id="410659"/>
    <lineage>
        <taxon>unclassified sequences</taxon>
        <taxon>metagenomes</taxon>
        <taxon>ecological metagenomes</taxon>
    </lineage>
</organism>
<evidence type="ECO:0000313" key="1">
    <source>
        <dbReference type="EMBL" id="EQD79243.1"/>
    </source>
</evidence>
<dbReference type="GO" id="GO:0006313">
    <property type="term" value="P:DNA transposition"/>
    <property type="evidence" value="ECO:0007669"/>
    <property type="project" value="InterPro"/>
</dbReference>
<dbReference type="AlphaFoldDB" id="T1CCU8"/>
<name>T1CCU8_9ZZZZ</name>
<sequence length="92" mass="10656">MKSKFTVEQKYQIVMESFNSTSSTNDLCRRNGVAPVNFRKWREKFMEGGKRSLAESGSRNDYEDEIDRLKMMVGDQAMVIGELKKISAGRRR</sequence>
<dbReference type="InterPro" id="IPR036388">
    <property type="entry name" value="WH-like_DNA-bd_sf"/>
</dbReference>
<dbReference type="GO" id="GO:0003677">
    <property type="term" value="F:DNA binding"/>
    <property type="evidence" value="ECO:0007669"/>
    <property type="project" value="InterPro"/>
</dbReference>
<dbReference type="GO" id="GO:0004803">
    <property type="term" value="F:transposase activity"/>
    <property type="evidence" value="ECO:0007669"/>
    <property type="project" value="InterPro"/>
</dbReference>
<comment type="caution">
    <text evidence="1">The sequence shown here is derived from an EMBL/GenBank/DDBJ whole genome shotgun (WGS) entry which is preliminary data.</text>
</comment>
<accession>T1CCU8</accession>